<dbReference type="Proteomes" id="UP001387110">
    <property type="component" value="Unassembled WGS sequence"/>
</dbReference>
<dbReference type="PROSITE" id="PS00062">
    <property type="entry name" value="ALDOKETO_REDUCTASE_2"/>
    <property type="match status" value="1"/>
</dbReference>
<evidence type="ECO:0000256" key="3">
    <source>
        <dbReference type="ARBA" id="ARBA00023002"/>
    </source>
</evidence>
<protein>
    <submittedName>
        <fullName evidence="9">Aldo/keto reductase</fullName>
    </submittedName>
    <submittedName>
        <fullName evidence="8">Glyoxal reductase</fullName>
    </submittedName>
</protein>
<dbReference type="PROSITE" id="PS00063">
    <property type="entry name" value="ALDOKETO_REDUCTASE_3"/>
    <property type="match status" value="1"/>
</dbReference>
<keyword evidence="2" id="KW-0521">NADP</keyword>
<dbReference type="GO" id="GO:0016616">
    <property type="term" value="F:oxidoreductase activity, acting on the CH-OH group of donors, NAD or NADP as acceptor"/>
    <property type="evidence" value="ECO:0007669"/>
    <property type="project" value="UniProtKB-ARBA"/>
</dbReference>
<dbReference type="InterPro" id="IPR036812">
    <property type="entry name" value="NAD(P)_OxRdtase_dom_sf"/>
</dbReference>
<name>A0A0V8GE06_9BACL</name>
<dbReference type="PANTHER" id="PTHR43827:SF3">
    <property type="entry name" value="NADP-DEPENDENT OXIDOREDUCTASE DOMAIN-CONTAINING PROTEIN"/>
    <property type="match status" value="1"/>
</dbReference>
<gene>
    <name evidence="8" type="ORF">AS033_12710</name>
    <name evidence="9" type="ORF">SZL87_12715</name>
</gene>
<sequence>MQYAKLSNGITIPQIGFGVWQVDEETEAPAAVAEALRVGYRHIDTAAVYKNERGVAKGIKESGVKREELFLTSKVWNDDIRAGRTKEAFAESLERLETDYLDLYLIHWPVEGYIEAWKAMVELYEEGKIKAIGVSNFKEHHLDTLAEEGLMAPMINQVELHPQLPQHELHEYLQDHNIQVEAWSPLMQGKFLEINDFKEIAEKHGKTPSQVVLRWHLDNGIVALPKSVTPARIAENFDVFDFQLDADDLEKIDRIATDVRLGPDPDEIDF</sequence>
<dbReference type="FunFam" id="3.20.20.100:FF:000015">
    <property type="entry name" value="Oxidoreductase, aldo/keto reductase family"/>
    <property type="match status" value="1"/>
</dbReference>
<feature type="domain" description="NADP-dependent oxidoreductase" evidence="7">
    <location>
        <begin position="15"/>
        <end position="255"/>
    </location>
</feature>
<feature type="active site" description="Proton donor" evidence="4">
    <location>
        <position position="49"/>
    </location>
</feature>
<dbReference type="Pfam" id="PF00248">
    <property type="entry name" value="Aldo_ket_red"/>
    <property type="match status" value="1"/>
</dbReference>
<evidence type="ECO:0000313" key="10">
    <source>
        <dbReference type="Proteomes" id="UP000053797"/>
    </source>
</evidence>
<keyword evidence="11" id="KW-1185">Reference proteome</keyword>
<dbReference type="PANTHER" id="PTHR43827">
    <property type="entry name" value="2,5-DIKETO-D-GLUCONIC ACID REDUCTASE"/>
    <property type="match status" value="1"/>
</dbReference>
<evidence type="ECO:0000256" key="6">
    <source>
        <dbReference type="PIRSR" id="PIRSR000097-3"/>
    </source>
</evidence>
<dbReference type="EMBL" id="LNQL01000004">
    <property type="protein sequence ID" value="KSU48475.1"/>
    <property type="molecule type" value="Genomic_DNA"/>
</dbReference>
<keyword evidence="3" id="KW-0560">Oxidoreductase</keyword>
<dbReference type="SUPFAM" id="SSF51430">
    <property type="entry name" value="NAD(P)-linked oxidoreductase"/>
    <property type="match status" value="1"/>
</dbReference>
<comment type="caution">
    <text evidence="8">The sequence shown here is derived from an EMBL/GenBank/DDBJ whole genome shotgun (WGS) entry which is preliminary data.</text>
</comment>
<evidence type="ECO:0000256" key="5">
    <source>
        <dbReference type="PIRSR" id="PIRSR000097-2"/>
    </source>
</evidence>
<reference evidence="8 10" key="1">
    <citation type="journal article" date="2015" name="Int. J. Syst. Evol. Microbiol.">
        <title>Exiguobacterium enclense sp. nov., isolated from sediment.</title>
        <authorList>
            <person name="Dastager S.G."/>
            <person name="Mawlankar R."/>
            <person name="Sonalkar V.V."/>
            <person name="Thorat M.N."/>
            <person name="Mual P."/>
            <person name="Verma A."/>
            <person name="Krishnamurthi S."/>
            <person name="Tang S.K."/>
            <person name="Li W.J."/>
        </authorList>
    </citation>
    <scope>NUCLEOTIDE SEQUENCE [LARGE SCALE GENOMIC DNA]</scope>
    <source>
        <strain evidence="8 10">NIO-1109</strain>
    </source>
</reference>
<organism evidence="8 10">
    <name type="scientific">Exiguobacterium indicum</name>
    <dbReference type="NCBI Taxonomy" id="296995"/>
    <lineage>
        <taxon>Bacteria</taxon>
        <taxon>Bacillati</taxon>
        <taxon>Bacillota</taxon>
        <taxon>Bacilli</taxon>
        <taxon>Bacillales</taxon>
        <taxon>Bacillales Family XII. Incertae Sedis</taxon>
        <taxon>Exiguobacterium</taxon>
    </lineage>
</organism>
<dbReference type="InterPro" id="IPR023210">
    <property type="entry name" value="NADP_OxRdtase_dom"/>
</dbReference>
<dbReference type="PRINTS" id="PR00069">
    <property type="entry name" value="ALDKETRDTASE"/>
</dbReference>
<feature type="site" description="Lowers pKa of active site Tyr" evidence="6">
    <location>
        <position position="74"/>
    </location>
</feature>
<dbReference type="InterPro" id="IPR020471">
    <property type="entry name" value="AKR"/>
</dbReference>
<dbReference type="EMBL" id="JBAWKY010000004">
    <property type="protein sequence ID" value="MEI4463279.1"/>
    <property type="molecule type" value="Genomic_DNA"/>
</dbReference>
<dbReference type="InterPro" id="IPR018170">
    <property type="entry name" value="Aldo/ket_reductase_CS"/>
</dbReference>
<evidence type="ECO:0000313" key="8">
    <source>
        <dbReference type="EMBL" id="KSU48475.1"/>
    </source>
</evidence>
<evidence type="ECO:0000259" key="7">
    <source>
        <dbReference type="Pfam" id="PF00248"/>
    </source>
</evidence>
<feature type="binding site" evidence="5">
    <location>
        <position position="107"/>
    </location>
    <ligand>
        <name>substrate</name>
    </ligand>
</feature>
<proteinExistence type="inferred from homology"/>
<dbReference type="PIRSF" id="PIRSF000097">
    <property type="entry name" value="AKR"/>
    <property type="match status" value="1"/>
</dbReference>
<evidence type="ECO:0000256" key="2">
    <source>
        <dbReference type="ARBA" id="ARBA00022857"/>
    </source>
</evidence>
<accession>A0A0V8GE06</accession>
<dbReference type="Gene3D" id="3.20.20.100">
    <property type="entry name" value="NADP-dependent oxidoreductase domain"/>
    <property type="match status" value="1"/>
</dbReference>
<evidence type="ECO:0000313" key="9">
    <source>
        <dbReference type="EMBL" id="MEI4463279.1"/>
    </source>
</evidence>
<reference evidence="9 11" key="2">
    <citation type="submission" date="2023-12" db="EMBL/GenBank/DDBJ databases">
        <authorList>
            <person name="Easwaran N."/>
            <person name="Lazarus H.P.S."/>
        </authorList>
    </citation>
    <scope>NUCLEOTIDE SEQUENCE [LARGE SCALE GENOMIC DNA]</scope>
    <source>
        <strain evidence="9 11">VIT-2023</strain>
    </source>
</reference>
<dbReference type="AlphaFoldDB" id="A0A0V8GE06"/>
<dbReference type="Proteomes" id="UP000053797">
    <property type="component" value="Unassembled WGS sequence"/>
</dbReference>
<evidence type="ECO:0000256" key="4">
    <source>
        <dbReference type="PIRSR" id="PIRSR000097-1"/>
    </source>
</evidence>
<dbReference type="RefSeq" id="WP_058265701.1">
    <property type="nucleotide sequence ID" value="NZ_FMYN01000004.1"/>
</dbReference>
<comment type="similarity">
    <text evidence="1">Belongs to the aldo/keto reductase family.</text>
</comment>
<dbReference type="OrthoDB" id="9804790at2"/>
<evidence type="ECO:0000313" key="11">
    <source>
        <dbReference type="Proteomes" id="UP001387110"/>
    </source>
</evidence>
<evidence type="ECO:0000256" key="1">
    <source>
        <dbReference type="ARBA" id="ARBA00007905"/>
    </source>
</evidence>